<dbReference type="eggNOG" id="ENOG502QRKW">
    <property type="taxonomic scope" value="Eukaryota"/>
</dbReference>
<proteinExistence type="inferred from homology"/>
<keyword evidence="12" id="KW-1185">Reference proteome</keyword>
<dbReference type="FunFam" id="3.40.50.1820:FF:000159">
    <property type="entry name" value="Chlorophyllase-2, chloroplastic"/>
    <property type="match status" value="1"/>
</dbReference>
<feature type="signal peptide" evidence="10">
    <location>
        <begin position="1"/>
        <end position="27"/>
    </location>
</feature>
<dbReference type="PANTHER" id="PTHR33428">
    <property type="entry name" value="CHLOROPHYLLASE-2, CHLOROPLASTIC"/>
    <property type="match status" value="1"/>
</dbReference>
<evidence type="ECO:0000313" key="12">
    <source>
        <dbReference type="Proteomes" id="UP000008021"/>
    </source>
</evidence>
<dbReference type="InterPro" id="IPR029058">
    <property type="entry name" value="AB_hydrolase_fold"/>
</dbReference>
<name>A0A0E0EXZ6_9ORYZ</name>
<feature type="active site" description="Charge relay system" evidence="9">
    <location>
        <position position="207"/>
    </location>
</feature>
<sequence>MNTIAFAAQILAFCLLLLLFQLQATMAGDSSFTGVFDHGSHGVTLVKVDEAPRKCSSAAKKKMDDDTAPAGGAPPPKPLLVAAPCDAGEYPVVVFLHGYLAYNSFYSQLFEHVASHGFVVVGPQLYTMSGPDTTDEINSAAAVINWLAAGGLTSKLPTNVRADATKISISGHSRGGKVAFALALGHANVSLQAGAGGATIAALIAVDPVDGFAAGKQTPPPILTYRGPNSLRVPAPVMVIGTGLGGLARAAPLLPACAPPGVSHGEFYGECAAPACHLVARDYGHTDMMDDVTPGARGLATRAVCRSGGARAPMRRFVGGAMVAFVKRWVEGEPELLVCVRARPEAAPVVLSVVEFRDEAIANHSY</sequence>
<keyword evidence="6" id="KW-0378">Hydrolase</keyword>
<evidence type="ECO:0000256" key="6">
    <source>
        <dbReference type="ARBA" id="ARBA00022801"/>
    </source>
</evidence>
<accession>A0A0E0EXZ6</accession>
<dbReference type="Proteomes" id="UP000008021">
    <property type="component" value="Chromosome 10"/>
</dbReference>
<feature type="chain" id="PRO_5002358521" description="chlorophyllase" evidence="10">
    <location>
        <begin position="28"/>
        <end position="366"/>
    </location>
</feature>
<feature type="active site" description="Charge relay system" evidence="9">
    <location>
        <position position="285"/>
    </location>
</feature>
<dbReference type="ESTHER" id="9oryz-a0a0e0exz6">
    <property type="family name" value="Chlorophyllase_Plant"/>
</dbReference>
<dbReference type="GO" id="GO:0047746">
    <property type="term" value="F:chlorophyllase activity"/>
    <property type="evidence" value="ECO:0007669"/>
    <property type="project" value="UniProtKB-EC"/>
</dbReference>
<evidence type="ECO:0000256" key="7">
    <source>
        <dbReference type="ARBA" id="ARBA00022817"/>
    </source>
</evidence>
<evidence type="ECO:0000256" key="10">
    <source>
        <dbReference type="SAM" id="SignalP"/>
    </source>
</evidence>
<dbReference type="GO" id="GO:0015996">
    <property type="term" value="P:chlorophyll catabolic process"/>
    <property type="evidence" value="ECO:0007669"/>
    <property type="project" value="UniProtKB-UniPathway"/>
</dbReference>
<evidence type="ECO:0000256" key="8">
    <source>
        <dbReference type="ARBA" id="ARBA00053022"/>
    </source>
</evidence>
<keyword evidence="10" id="KW-0732">Signal</keyword>
<dbReference type="HOGENOM" id="CLU_064603_0_0_1"/>
<dbReference type="STRING" id="40149.A0A0E0EXZ6"/>
<dbReference type="EnsemblPlants" id="OMERI10G07590.1">
    <property type="protein sequence ID" value="OMERI10G07590.1"/>
    <property type="gene ID" value="OMERI10G07590"/>
</dbReference>
<dbReference type="UniPathway" id="UPA00674"/>
<dbReference type="EC" id="3.1.1.14" evidence="4"/>
<reference evidence="11" key="1">
    <citation type="submission" date="2015-04" db="UniProtKB">
        <authorList>
            <consortium name="EnsemblPlants"/>
        </authorList>
    </citation>
    <scope>IDENTIFICATION</scope>
</reference>
<dbReference type="Gene3D" id="3.40.50.1820">
    <property type="entry name" value="alpha/beta hydrolase"/>
    <property type="match status" value="1"/>
</dbReference>
<protein>
    <recommendedName>
        <fullName evidence="4">chlorophyllase</fullName>
        <ecNumber evidence="4">3.1.1.14</ecNumber>
    </recommendedName>
</protein>
<dbReference type="SUPFAM" id="SSF53474">
    <property type="entry name" value="alpha/beta-Hydrolases"/>
    <property type="match status" value="1"/>
</dbReference>
<evidence type="ECO:0000256" key="1">
    <source>
        <dbReference type="ARBA" id="ARBA00004514"/>
    </source>
</evidence>
<dbReference type="InterPro" id="IPR048264">
    <property type="entry name" value="Chlorophyllase"/>
</dbReference>
<dbReference type="AlphaFoldDB" id="A0A0E0EXZ6"/>
<evidence type="ECO:0000256" key="5">
    <source>
        <dbReference type="ARBA" id="ARBA00022490"/>
    </source>
</evidence>
<feature type="active site" description="Nucleophile" evidence="9">
    <location>
        <position position="173"/>
    </location>
</feature>
<keyword evidence="5" id="KW-0963">Cytoplasm</keyword>
<dbReference type="GO" id="GO:0005829">
    <property type="term" value="C:cytosol"/>
    <property type="evidence" value="ECO:0007669"/>
    <property type="project" value="UniProtKB-SubCell"/>
</dbReference>
<dbReference type="Pfam" id="PF07224">
    <property type="entry name" value="Chlorophyllase"/>
    <property type="match status" value="1"/>
</dbReference>
<comment type="similarity">
    <text evidence="3">Belongs to the AB hydrolase superfamily. Lipase family.</text>
</comment>
<organism evidence="11">
    <name type="scientific">Oryza meridionalis</name>
    <dbReference type="NCBI Taxonomy" id="40149"/>
    <lineage>
        <taxon>Eukaryota</taxon>
        <taxon>Viridiplantae</taxon>
        <taxon>Streptophyta</taxon>
        <taxon>Embryophyta</taxon>
        <taxon>Tracheophyta</taxon>
        <taxon>Spermatophyta</taxon>
        <taxon>Magnoliopsida</taxon>
        <taxon>Liliopsida</taxon>
        <taxon>Poales</taxon>
        <taxon>Poaceae</taxon>
        <taxon>BOP clade</taxon>
        <taxon>Oryzoideae</taxon>
        <taxon>Oryzeae</taxon>
        <taxon>Oryzinae</taxon>
        <taxon>Oryza</taxon>
    </lineage>
</organism>
<dbReference type="PANTHER" id="PTHR33428:SF2">
    <property type="entry name" value="CHLOROPHYLLASE-2"/>
    <property type="match status" value="1"/>
</dbReference>
<evidence type="ECO:0000313" key="11">
    <source>
        <dbReference type="EnsemblPlants" id="OMERI10G07590.1"/>
    </source>
</evidence>
<evidence type="ECO:0000256" key="4">
    <source>
        <dbReference type="ARBA" id="ARBA00013226"/>
    </source>
</evidence>
<comment type="subcellular location">
    <subcellularLocation>
        <location evidence="1">Cytoplasm</location>
        <location evidence="1">Cytosol</location>
    </subcellularLocation>
</comment>
<keyword evidence="7" id="KW-0881">Chlorophyll catabolism</keyword>
<evidence type="ECO:0000256" key="9">
    <source>
        <dbReference type="PIRSR" id="PIRSR038128-50"/>
    </source>
</evidence>
<reference evidence="11" key="2">
    <citation type="submission" date="2018-05" db="EMBL/GenBank/DDBJ databases">
        <title>OmerRS3 (Oryza meridionalis Reference Sequence Version 3).</title>
        <authorList>
            <person name="Zhang J."/>
            <person name="Kudrna D."/>
            <person name="Lee S."/>
            <person name="Talag J."/>
            <person name="Welchert J."/>
            <person name="Wing R.A."/>
        </authorList>
    </citation>
    <scope>NUCLEOTIDE SEQUENCE [LARGE SCALE GENOMIC DNA]</scope>
    <source>
        <strain evidence="11">cv. OR44</strain>
    </source>
</reference>
<comment type="pathway">
    <text evidence="2">Porphyrin-containing compound metabolism; chlorophyll degradation.</text>
</comment>
<evidence type="ECO:0000256" key="2">
    <source>
        <dbReference type="ARBA" id="ARBA00005212"/>
    </source>
</evidence>
<comment type="catalytic activity">
    <reaction evidence="8">
        <text>a chlorophyll + H2O = a chlorophyllide + phytol + H(+)</text>
        <dbReference type="Rhea" id="RHEA:19605"/>
        <dbReference type="ChEBI" id="CHEBI:15377"/>
        <dbReference type="ChEBI" id="CHEBI:15378"/>
        <dbReference type="ChEBI" id="CHEBI:17327"/>
        <dbReference type="ChEBI" id="CHEBI:139291"/>
        <dbReference type="ChEBI" id="CHEBI:139292"/>
        <dbReference type="EC" id="3.1.1.14"/>
    </reaction>
    <physiologicalReaction direction="left-to-right" evidence="8">
        <dbReference type="Rhea" id="RHEA:19606"/>
    </physiologicalReaction>
</comment>
<dbReference type="InterPro" id="IPR017395">
    <property type="entry name" value="Chlorophyllase-like"/>
</dbReference>
<dbReference type="PIRSF" id="PIRSF038128">
    <property type="entry name" value="Chlorophyllase_chloroplast"/>
    <property type="match status" value="1"/>
</dbReference>
<evidence type="ECO:0000256" key="3">
    <source>
        <dbReference type="ARBA" id="ARBA00010701"/>
    </source>
</evidence>
<dbReference type="Gramene" id="OMERI10G07590.1">
    <property type="protein sequence ID" value="OMERI10G07590.1"/>
    <property type="gene ID" value="OMERI10G07590"/>
</dbReference>